<dbReference type="EMBL" id="JACOPS010000003">
    <property type="protein sequence ID" value="MBC5728380.1"/>
    <property type="molecule type" value="Genomic_DNA"/>
</dbReference>
<dbReference type="SUPFAM" id="SSF54189">
    <property type="entry name" value="Ribosomal proteins S24e, L23 and L15e"/>
    <property type="match status" value="1"/>
</dbReference>
<dbReference type="PROSITE" id="PS00050">
    <property type="entry name" value="RIBOSOMAL_L23"/>
    <property type="match status" value="1"/>
</dbReference>
<evidence type="ECO:0000256" key="3">
    <source>
        <dbReference type="ARBA" id="ARBA00022884"/>
    </source>
</evidence>
<gene>
    <name evidence="6 8" type="primary">rplW</name>
    <name evidence="8" type="ORF">H8R91_07590</name>
</gene>
<comment type="function">
    <text evidence="6">One of the early assembly proteins it binds 23S rRNA. One of the proteins that surrounds the polypeptide exit tunnel on the outside of the ribosome. Forms the main docking site for trigger factor binding to the ribosome.</text>
</comment>
<name>A0ABR7HLG3_9FIRM</name>
<dbReference type="InterPro" id="IPR012677">
    <property type="entry name" value="Nucleotide-bd_a/b_plait_sf"/>
</dbReference>
<dbReference type="InterPro" id="IPR013025">
    <property type="entry name" value="Ribosomal_uL23-like"/>
</dbReference>
<evidence type="ECO:0000256" key="7">
    <source>
        <dbReference type="RuleBase" id="RU003934"/>
    </source>
</evidence>
<keyword evidence="5 6" id="KW-0687">Ribonucleoprotein</keyword>
<evidence type="ECO:0000256" key="1">
    <source>
        <dbReference type="ARBA" id="ARBA00006700"/>
    </source>
</evidence>
<sequence length="97" mass="10971">MIAQDIVIRPIITEKSMSGVLNKVYTFEVAKSANKIEIAKACEELFKVEVAKVNTVSVRGKFRRQGRNNGGYSKSWKKAIITLKENSKPIEFFEGMM</sequence>
<accession>A0ABR7HLG3</accession>
<dbReference type="RefSeq" id="WP_022234102.1">
    <property type="nucleotide sequence ID" value="NZ_JACOPS010000003.1"/>
</dbReference>
<keyword evidence="4 6" id="KW-0689">Ribosomal protein</keyword>
<proteinExistence type="inferred from homology"/>
<evidence type="ECO:0000313" key="9">
    <source>
        <dbReference type="Proteomes" id="UP000636755"/>
    </source>
</evidence>
<dbReference type="PANTHER" id="PTHR11620">
    <property type="entry name" value="60S RIBOSOMAL PROTEIN L23A"/>
    <property type="match status" value="1"/>
</dbReference>
<protein>
    <recommendedName>
        <fullName evidence="6">Large ribosomal subunit protein uL23</fullName>
    </recommendedName>
</protein>
<organism evidence="8 9">
    <name type="scientific">Ruminococcus intestinalis</name>
    <dbReference type="NCBI Taxonomy" id="2763066"/>
    <lineage>
        <taxon>Bacteria</taxon>
        <taxon>Bacillati</taxon>
        <taxon>Bacillota</taxon>
        <taxon>Clostridia</taxon>
        <taxon>Eubacteriales</taxon>
        <taxon>Oscillospiraceae</taxon>
        <taxon>Ruminococcus</taxon>
    </lineage>
</organism>
<dbReference type="NCBIfam" id="NF004363">
    <property type="entry name" value="PRK05738.2-4"/>
    <property type="match status" value="1"/>
</dbReference>
<dbReference type="Proteomes" id="UP000636755">
    <property type="component" value="Unassembled WGS sequence"/>
</dbReference>
<comment type="similarity">
    <text evidence="1 6 7">Belongs to the universal ribosomal protein uL23 family.</text>
</comment>
<keyword evidence="2 6" id="KW-0699">rRNA-binding</keyword>
<keyword evidence="3 6" id="KW-0694">RNA-binding</keyword>
<dbReference type="InterPro" id="IPR012678">
    <property type="entry name" value="Ribosomal_uL23/eL15/eS24_sf"/>
</dbReference>
<evidence type="ECO:0000313" key="8">
    <source>
        <dbReference type="EMBL" id="MBC5728380.1"/>
    </source>
</evidence>
<keyword evidence="9" id="KW-1185">Reference proteome</keyword>
<dbReference type="InterPro" id="IPR001014">
    <property type="entry name" value="Ribosomal_uL23_CS"/>
</dbReference>
<evidence type="ECO:0000256" key="5">
    <source>
        <dbReference type="ARBA" id="ARBA00023274"/>
    </source>
</evidence>
<evidence type="ECO:0000256" key="4">
    <source>
        <dbReference type="ARBA" id="ARBA00022980"/>
    </source>
</evidence>
<dbReference type="Pfam" id="PF00276">
    <property type="entry name" value="Ribosomal_L23"/>
    <property type="match status" value="1"/>
</dbReference>
<dbReference type="HAMAP" id="MF_01369_B">
    <property type="entry name" value="Ribosomal_uL23_B"/>
    <property type="match status" value="1"/>
</dbReference>
<comment type="caution">
    <text evidence="8">The sequence shown here is derived from an EMBL/GenBank/DDBJ whole genome shotgun (WGS) entry which is preliminary data.</text>
</comment>
<dbReference type="GO" id="GO:0005840">
    <property type="term" value="C:ribosome"/>
    <property type="evidence" value="ECO:0007669"/>
    <property type="project" value="UniProtKB-KW"/>
</dbReference>
<reference evidence="8 9" key="1">
    <citation type="submission" date="2020-08" db="EMBL/GenBank/DDBJ databases">
        <title>Genome public.</title>
        <authorList>
            <person name="Liu C."/>
            <person name="Sun Q."/>
        </authorList>
    </citation>
    <scope>NUCLEOTIDE SEQUENCE [LARGE SCALE GENOMIC DNA]</scope>
    <source>
        <strain evidence="8 9">NSJ-71</strain>
    </source>
</reference>
<dbReference type="Gene3D" id="3.30.70.330">
    <property type="match status" value="1"/>
</dbReference>
<evidence type="ECO:0000256" key="2">
    <source>
        <dbReference type="ARBA" id="ARBA00022730"/>
    </source>
</evidence>
<comment type="subunit">
    <text evidence="6">Part of the 50S ribosomal subunit. Contacts protein L29, and trigger factor when it is bound to the ribosome.</text>
</comment>
<evidence type="ECO:0000256" key="6">
    <source>
        <dbReference type="HAMAP-Rule" id="MF_01369"/>
    </source>
</evidence>